<protein>
    <submittedName>
        <fullName evidence="3">D-amino-acid dehydrogenase</fullName>
    </submittedName>
</protein>
<proteinExistence type="predicted"/>
<dbReference type="Gene3D" id="3.50.50.60">
    <property type="entry name" value="FAD/NAD(P)-binding domain"/>
    <property type="match status" value="2"/>
</dbReference>
<reference evidence="3" key="2">
    <citation type="submission" date="2023-01" db="EMBL/GenBank/DDBJ databases">
        <authorList>
            <person name="Sun Q."/>
            <person name="Evtushenko L."/>
        </authorList>
    </citation>
    <scope>NUCLEOTIDE SEQUENCE</scope>
    <source>
        <strain evidence="3">VKM B-2789</strain>
    </source>
</reference>
<dbReference type="RefSeq" id="WP_213363141.1">
    <property type="nucleotide sequence ID" value="NZ_BSFM01000003.1"/>
</dbReference>
<evidence type="ECO:0000313" key="3">
    <source>
        <dbReference type="EMBL" id="GLK82496.1"/>
    </source>
</evidence>
<evidence type="ECO:0000256" key="1">
    <source>
        <dbReference type="ARBA" id="ARBA00023002"/>
    </source>
</evidence>
<dbReference type="PANTHER" id="PTHR13847:SF289">
    <property type="entry name" value="GLYCINE OXIDASE"/>
    <property type="match status" value="1"/>
</dbReference>
<accession>A0A9W6N9J5</accession>
<dbReference type="AlphaFoldDB" id="A0A9W6N9J5"/>
<dbReference type="Pfam" id="PF01266">
    <property type="entry name" value="DAO"/>
    <property type="match status" value="1"/>
</dbReference>
<keyword evidence="4" id="KW-1185">Reference proteome</keyword>
<dbReference type="PANTHER" id="PTHR13847">
    <property type="entry name" value="SARCOSINE DEHYDROGENASE-RELATED"/>
    <property type="match status" value="1"/>
</dbReference>
<dbReference type="SUPFAM" id="SSF51905">
    <property type="entry name" value="FAD/NAD(P)-binding domain"/>
    <property type="match status" value="1"/>
</dbReference>
<keyword evidence="1" id="KW-0560">Oxidoreductase</keyword>
<dbReference type="GO" id="GO:0016491">
    <property type="term" value="F:oxidoreductase activity"/>
    <property type="evidence" value="ECO:0007669"/>
    <property type="project" value="UniProtKB-KW"/>
</dbReference>
<dbReference type="InterPro" id="IPR006076">
    <property type="entry name" value="FAD-dep_OxRdtase"/>
</dbReference>
<dbReference type="EMBL" id="BSFM01000003">
    <property type="protein sequence ID" value="GLK82496.1"/>
    <property type="molecule type" value="Genomic_DNA"/>
</dbReference>
<gene>
    <name evidence="3" type="ORF">GCM10017653_05650</name>
</gene>
<comment type="caution">
    <text evidence="3">The sequence shown here is derived from an EMBL/GenBank/DDBJ whole genome shotgun (WGS) entry which is preliminary data.</text>
</comment>
<dbReference type="Proteomes" id="UP001143330">
    <property type="component" value="Unassembled WGS sequence"/>
</dbReference>
<name>A0A9W6N9J5_9HYPH</name>
<organism evidence="3 4">
    <name type="scientific">Ancylobacter defluvii</name>
    <dbReference type="NCBI Taxonomy" id="1282440"/>
    <lineage>
        <taxon>Bacteria</taxon>
        <taxon>Pseudomonadati</taxon>
        <taxon>Pseudomonadota</taxon>
        <taxon>Alphaproteobacteria</taxon>
        <taxon>Hyphomicrobiales</taxon>
        <taxon>Xanthobacteraceae</taxon>
        <taxon>Ancylobacter</taxon>
    </lineage>
</organism>
<reference evidence="3" key="1">
    <citation type="journal article" date="2014" name="Int. J. Syst. Evol. Microbiol.">
        <title>Complete genome sequence of Corynebacterium casei LMG S-19264T (=DSM 44701T), isolated from a smear-ripened cheese.</title>
        <authorList>
            <consortium name="US DOE Joint Genome Institute (JGI-PGF)"/>
            <person name="Walter F."/>
            <person name="Albersmeier A."/>
            <person name="Kalinowski J."/>
            <person name="Ruckert C."/>
        </authorList>
    </citation>
    <scope>NUCLEOTIDE SEQUENCE</scope>
    <source>
        <strain evidence="3">VKM B-2789</strain>
    </source>
</reference>
<feature type="domain" description="FAD dependent oxidoreductase" evidence="2">
    <location>
        <begin position="4"/>
        <end position="399"/>
    </location>
</feature>
<evidence type="ECO:0000313" key="4">
    <source>
        <dbReference type="Proteomes" id="UP001143330"/>
    </source>
</evidence>
<dbReference type="InterPro" id="IPR036188">
    <property type="entry name" value="FAD/NAD-bd_sf"/>
</dbReference>
<dbReference type="GO" id="GO:0005737">
    <property type="term" value="C:cytoplasm"/>
    <property type="evidence" value="ECO:0007669"/>
    <property type="project" value="TreeGrafter"/>
</dbReference>
<sequence length="418" mass="45308">MKVDTLVLGAGIVGTSVALNLKLRGQTVVLVDRRGPGEETSYGNAGLVERASIYPVAFPRDLKALMEVALGRNPAANYHWDALPGLVPWMYAYWKASAPERILAYARTMETLLRHSLDEHARLAALSGAESYFREGGWLKLYRTPQGLDHERLEFPLARQYGLSMRELSVDEALALEPDLRPDFTGAVIWSDPHSVSSPGGVTAAYARHFAALGGEIRIGDARGLVRLGSGWAMSTAGGLVEARQVVVALGPWADDVLRPFGVRLPLAVKRGYHMHYRSEGGAKLSRPVLDEEGGYVITPMELGIRLTTGVEFARRDARKTPVQLERTEAIARKLFPLGARVEAEPWMGCRPALPDMLPAIGPATGPGGEKLNGLWLAIGHQHLGFTLGPITGRLLAEMMSGETPTVDPAPFAPARFG</sequence>
<dbReference type="SUPFAM" id="SSF54373">
    <property type="entry name" value="FAD-linked reductases, C-terminal domain"/>
    <property type="match status" value="1"/>
</dbReference>
<evidence type="ECO:0000259" key="2">
    <source>
        <dbReference type="Pfam" id="PF01266"/>
    </source>
</evidence>
<dbReference type="Gene3D" id="3.30.9.10">
    <property type="entry name" value="D-Amino Acid Oxidase, subunit A, domain 2"/>
    <property type="match status" value="1"/>
</dbReference>